<protein>
    <submittedName>
        <fullName evidence="2">Alpha/beta fold hydrolase</fullName>
    </submittedName>
</protein>
<gene>
    <name evidence="2" type="ORF">J1M35_06645</name>
</gene>
<dbReference type="Pfam" id="PF00561">
    <property type="entry name" value="Abhydrolase_1"/>
    <property type="match status" value="1"/>
</dbReference>
<evidence type="ECO:0000313" key="3">
    <source>
        <dbReference type="Proteomes" id="UP000663903"/>
    </source>
</evidence>
<dbReference type="EMBL" id="CP071796">
    <property type="protein sequence ID" value="QTD47296.1"/>
    <property type="molecule type" value="Genomic_DNA"/>
</dbReference>
<keyword evidence="2" id="KW-0378">Hydrolase</keyword>
<evidence type="ECO:0000313" key="2">
    <source>
        <dbReference type="EMBL" id="QTD47296.1"/>
    </source>
</evidence>
<dbReference type="PANTHER" id="PTHR43194">
    <property type="entry name" value="HYDROLASE ALPHA/BETA FOLD FAMILY"/>
    <property type="match status" value="1"/>
</dbReference>
<dbReference type="SUPFAM" id="SSF53474">
    <property type="entry name" value="alpha/beta-Hydrolases"/>
    <property type="match status" value="1"/>
</dbReference>
<accession>A0A975H5E6</accession>
<keyword evidence="3" id="KW-1185">Reference proteome</keyword>
<dbReference type="InterPro" id="IPR050228">
    <property type="entry name" value="Carboxylesterase_BioH"/>
</dbReference>
<dbReference type="AlphaFoldDB" id="A0A975H5E6"/>
<dbReference type="KEGG" id="otd:J1M35_06645"/>
<dbReference type="PANTHER" id="PTHR43194:SF2">
    <property type="entry name" value="PEROXISOMAL MEMBRANE PROTEIN LPX1"/>
    <property type="match status" value="1"/>
</dbReference>
<dbReference type="InterPro" id="IPR000073">
    <property type="entry name" value="AB_hydrolase_1"/>
</dbReference>
<dbReference type="Gene3D" id="3.40.50.1820">
    <property type="entry name" value="alpha/beta hydrolase"/>
    <property type="match status" value="1"/>
</dbReference>
<reference evidence="2" key="1">
    <citation type="submission" date="2021-03" db="EMBL/GenBank/DDBJ databases">
        <title>Ottowia sp. 27C isolated from the cloaca of a Giant Asian pond turtle (Heosemys grandis).</title>
        <authorList>
            <person name="Spergser J."/>
            <person name="Busse H.-J."/>
        </authorList>
    </citation>
    <scope>NUCLEOTIDE SEQUENCE</scope>
    <source>
        <strain evidence="2">27C</strain>
    </source>
</reference>
<sequence>MPSPQHVVLLPGLNNTRTVFAGVLAAWPAGIQAHALDNPALDSVEAIAEAHLAQLPDRFWLAGFSFGGYVALAMLAQAPERVQGIALLCSTPYADAPEAAAKRLVALDAVAQGRYLELVDAQADNAFHPDSLGNAALMQARRAMVRDYGSARYAAHVRATAARPDLTHLLDGRRPTLVVAASHDKVFPPEQVARWANAIAGARAATIDGAGHLAPMEKPDAVARVLAEWIEAEPTGRAAA</sequence>
<dbReference type="Proteomes" id="UP000663903">
    <property type="component" value="Chromosome"/>
</dbReference>
<organism evidence="2 3">
    <name type="scientific">Ottowia testudinis</name>
    <dbReference type="NCBI Taxonomy" id="2816950"/>
    <lineage>
        <taxon>Bacteria</taxon>
        <taxon>Pseudomonadati</taxon>
        <taxon>Pseudomonadota</taxon>
        <taxon>Betaproteobacteria</taxon>
        <taxon>Burkholderiales</taxon>
        <taxon>Comamonadaceae</taxon>
        <taxon>Ottowia</taxon>
    </lineage>
</organism>
<dbReference type="GO" id="GO:0016787">
    <property type="term" value="F:hydrolase activity"/>
    <property type="evidence" value="ECO:0007669"/>
    <property type="project" value="UniProtKB-KW"/>
</dbReference>
<dbReference type="PRINTS" id="PR00111">
    <property type="entry name" value="ABHYDROLASE"/>
</dbReference>
<evidence type="ECO:0000259" key="1">
    <source>
        <dbReference type="Pfam" id="PF00561"/>
    </source>
</evidence>
<feature type="domain" description="AB hydrolase-1" evidence="1">
    <location>
        <begin position="45"/>
        <end position="219"/>
    </location>
</feature>
<proteinExistence type="predicted"/>
<dbReference type="InterPro" id="IPR029058">
    <property type="entry name" value="AB_hydrolase_fold"/>
</dbReference>
<name>A0A975H5E6_9BURK</name>